<evidence type="ECO:0000313" key="3">
    <source>
        <dbReference type="Proteomes" id="UP000504844"/>
    </source>
</evidence>
<feature type="transmembrane region" description="Helical" evidence="1">
    <location>
        <begin position="12"/>
        <end position="30"/>
    </location>
</feature>
<keyword evidence="1" id="KW-0472">Membrane</keyword>
<dbReference type="EMBL" id="CP054143">
    <property type="protein sequence ID" value="QKJ67204.1"/>
    <property type="molecule type" value="Genomic_DNA"/>
</dbReference>
<reference evidence="2 3" key="1">
    <citation type="submission" date="2020-05" db="EMBL/GenBank/DDBJ databases">
        <title>Complete genome sequence of Deefgea sp. D17.</title>
        <authorList>
            <person name="Bae J.-W."/>
            <person name="Han J.E."/>
        </authorList>
    </citation>
    <scope>NUCLEOTIDE SEQUENCE [LARGE SCALE GENOMIC DNA]</scope>
    <source>
        <strain evidence="2 3">D17</strain>
    </source>
</reference>
<protein>
    <submittedName>
        <fullName evidence="2">Uncharacterized protein</fullName>
    </submittedName>
</protein>
<keyword evidence="1" id="KW-0812">Transmembrane</keyword>
<proteinExistence type="predicted"/>
<name>A0A6M8SST8_9NEIS</name>
<organism evidence="2 3">
    <name type="scientific">Deefgea piscis</name>
    <dbReference type="NCBI Taxonomy" id="2739061"/>
    <lineage>
        <taxon>Bacteria</taxon>
        <taxon>Pseudomonadati</taxon>
        <taxon>Pseudomonadota</taxon>
        <taxon>Betaproteobacteria</taxon>
        <taxon>Neisseriales</taxon>
        <taxon>Chitinibacteraceae</taxon>
        <taxon>Deefgea</taxon>
    </lineage>
</organism>
<dbReference type="RefSeq" id="WP_173533707.1">
    <property type="nucleotide sequence ID" value="NZ_CP054143.1"/>
</dbReference>
<dbReference type="AlphaFoldDB" id="A0A6M8SST8"/>
<accession>A0A6M8SST8</accession>
<keyword evidence="3" id="KW-1185">Reference proteome</keyword>
<gene>
    <name evidence="2" type="ORF">HQN60_11100</name>
</gene>
<dbReference type="KEGG" id="dee:HQN60_11100"/>
<dbReference type="Proteomes" id="UP000504844">
    <property type="component" value="Chromosome"/>
</dbReference>
<sequence length="121" mass="13451">MKKLLCKFLVGSAKILLAVAVLALAYLFFLNRDIRRVDGFCSEMKAGLDVNKVHVIAEKYDVGFSSVRDPDSVKTQSLGVKLDDRENTWFFAVAAPMTMGEHACGIYHNNQVVLSVSPSRR</sequence>
<evidence type="ECO:0000313" key="2">
    <source>
        <dbReference type="EMBL" id="QKJ67204.1"/>
    </source>
</evidence>
<keyword evidence="1" id="KW-1133">Transmembrane helix</keyword>
<evidence type="ECO:0000256" key="1">
    <source>
        <dbReference type="SAM" id="Phobius"/>
    </source>
</evidence>